<sequence>MPHSIVWRTDVIAPDMSCAAGRTDGTNRARSPSFKGVMMRPTMSSPQGKALSAMMPNRGSGLHSGSFKISRNCKLVFASFQLPGQLCLLQTMRPSAEKHNVPATYTT</sequence>
<dbReference type="AlphaFoldDB" id="A0A6A3JIC1"/>
<name>A0A6A3JIC1_9STRA</name>
<dbReference type="Proteomes" id="UP000429607">
    <property type="component" value="Unassembled WGS sequence"/>
</dbReference>
<evidence type="ECO:0000256" key="1">
    <source>
        <dbReference type="SAM" id="MobiDB-lite"/>
    </source>
</evidence>
<proteinExistence type="predicted"/>
<accession>A0A6A3JIC1</accession>
<evidence type="ECO:0000313" key="2">
    <source>
        <dbReference type="EMBL" id="KAE8994849.1"/>
    </source>
</evidence>
<gene>
    <name evidence="2" type="ORF">PR001_g20286</name>
</gene>
<protein>
    <submittedName>
        <fullName evidence="2">Uncharacterized protein</fullName>
    </submittedName>
</protein>
<feature type="region of interest" description="Disordered" evidence="1">
    <location>
        <begin position="18"/>
        <end position="57"/>
    </location>
</feature>
<comment type="caution">
    <text evidence="2">The sequence shown here is derived from an EMBL/GenBank/DDBJ whole genome shotgun (WGS) entry which is preliminary data.</text>
</comment>
<organism evidence="2 3">
    <name type="scientific">Phytophthora rubi</name>
    <dbReference type="NCBI Taxonomy" id="129364"/>
    <lineage>
        <taxon>Eukaryota</taxon>
        <taxon>Sar</taxon>
        <taxon>Stramenopiles</taxon>
        <taxon>Oomycota</taxon>
        <taxon>Peronosporomycetes</taxon>
        <taxon>Peronosporales</taxon>
        <taxon>Peronosporaceae</taxon>
        <taxon>Phytophthora</taxon>
    </lineage>
</organism>
<evidence type="ECO:0000313" key="3">
    <source>
        <dbReference type="Proteomes" id="UP000429607"/>
    </source>
</evidence>
<dbReference type="EMBL" id="QXFV01001982">
    <property type="protein sequence ID" value="KAE8994849.1"/>
    <property type="molecule type" value="Genomic_DNA"/>
</dbReference>
<reference evidence="2 3" key="1">
    <citation type="submission" date="2018-09" db="EMBL/GenBank/DDBJ databases">
        <title>Genomic investigation of the strawberry pathogen Phytophthora fragariae indicates pathogenicity is determined by transcriptional variation in three key races.</title>
        <authorList>
            <person name="Adams T.M."/>
            <person name="Armitage A.D."/>
            <person name="Sobczyk M.K."/>
            <person name="Bates H.J."/>
            <person name="Dunwell J.M."/>
            <person name="Nellist C.F."/>
            <person name="Harrison R.J."/>
        </authorList>
    </citation>
    <scope>NUCLEOTIDE SEQUENCE [LARGE SCALE GENOMIC DNA]</scope>
    <source>
        <strain evidence="2 3">SCRP249</strain>
    </source>
</reference>